<dbReference type="Proteomes" id="UP000190080">
    <property type="component" value="Unassembled WGS sequence"/>
</dbReference>
<evidence type="ECO:0000313" key="3">
    <source>
        <dbReference type="EMBL" id="OPJ62703.1"/>
    </source>
</evidence>
<accession>A0A1V4IS19</accession>
<evidence type="ECO:0000313" key="4">
    <source>
        <dbReference type="Proteomes" id="UP000190080"/>
    </source>
</evidence>
<dbReference type="InterPro" id="IPR001296">
    <property type="entry name" value="Glyco_trans_1"/>
</dbReference>
<comment type="caution">
    <text evidence="3">The sequence shown here is derived from an EMBL/GenBank/DDBJ whole genome shotgun (WGS) entry which is preliminary data.</text>
</comment>
<sequence>MKILMVNKFLYPNGGSETYVFKLGNYLKLLGHEVQYFGMEHEGRCVGNNVNSYTSSMDFHGGSKLMKLTYPFKTIYSSEAREKIRLVLDNFRPDVVHLNNFNFQLTPSIILEIKKFEKANGCKVRIVFTAHDYQLICPNHMMNNPITHENCEKCVGFKFINCTRGKCIHGSTAKSFIGSLEGHFWKWRKVYRYIDTIICPTKFMKSKMDTNPLFKSKTIVLQNFIDAVEWKNIKKENYALYFGRYSSEKGVKTLVDISKQLPNVQLVFAGGGPLEKEINGASNIINEGFKTGEELEMLIRRARFSIYPSEWYENCPFSVMESQMYGTPVLGADIGGIPEIIEVGKTGELFRSGDKKELKAKIQKLWSDKKLTDKFSQNCRTIKFDTLEQYYHKIMKVYQHKF</sequence>
<dbReference type="EC" id="2.4.1.301" evidence="3"/>
<feature type="domain" description="Glycosyl transferase family 1" evidence="1">
    <location>
        <begin position="232"/>
        <end position="380"/>
    </location>
</feature>
<gene>
    <name evidence="3" type="primary">kanE</name>
    <name evidence="3" type="ORF">CLORY_15830</name>
</gene>
<dbReference type="STRING" id="1450648.CLORY_15830"/>
<dbReference type="SUPFAM" id="SSF53756">
    <property type="entry name" value="UDP-Glycosyltransferase/glycogen phosphorylase"/>
    <property type="match status" value="1"/>
</dbReference>
<keyword evidence="4" id="KW-1185">Reference proteome</keyword>
<proteinExistence type="predicted"/>
<evidence type="ECO:0000259" key="1">
    <source>
        <dbReference type="Pfam" id="PF00534"/>
    </source>
</evidence>
<dbReference type="InterPro" id="IPR028098">
    <property type="entry name" value="Glyco_trans_4-like_N"/>
</dbReference>
<keyword evidence="3" id="KW-0328">Glycosyltransferase</keyword>
<dbReference type="RefSeq" id="WP_079423038.1">
    <property type="nucleotide sequence ID" value="NZ_MZGV01000013.1"/>
</dbReference>
<keyword evidence="3" id="KW-0808">Transferase</keyword>
<reference evidence="3 4" key="1">
    <citation type="submission" date="2017-03" db="EMBL/GenBank/DDBJ databases">
        <title>Genome sequence of Clostridium oryzae DSM 28571.</title>
        <authorList>
            <person name="Poehlein A."/>
            <person name="Daniel R."/>
        </authorList>
    </citation>
    <scope>NUCLEOTIDE SEQUENCE [LARGE SCALE GENOMIC DNA]</scope>
    <source>
        <strain evidence="3 4">DSM 28571</strain>
    </source>
</reference>
<dbReference type="Gene3D" id="3.40.50.2000">
    <property type="entry name" value="Glycogen Phosphorylase B"/>
    <property type="match status" value="2"/>
</dbReference>
<dbReference type="Pfam" id="PF13439">
    <property type="entry name" value="Glyco_transf_4"/>
    <property type="match status" value="1"/>
</dbReference>
<dbReference type="EMBL" id="MZGV01000013">
    <property type="protein sequence ID" value="OPJ62703.1"/>
    <property type="molecule type" value="Genomic_DNA"/>
</dbReference>
<dbReference type="Pfam" id="PF00534">
    <property type="entry name" value="Glycos_transf_1"/>
    <property type="match status" value="1"/>
</dbReference>
<dbReference type="GO" id="GO:0016757">
    <property type="term" value="F:glycosyltransferase activity"/>
    <property type="evidence" value="ECO:0007669"/>
    <property type="project" value="UniProtKB-KW"/>
</dbReference>
<feature type="domain" description="Glycosyltransferase subfamily 4-like N-terminal" evidence="2">
    <location>
        <begin position="14"/>
        <end position="227"/>
    </location>
</feature>
<name>A0A1V4IS19_9CLOT</name>
<dbReference type="AlphaFoldDB" id="A0A1V4IS19"/>
<dbReference type="PANTHER" id="PTHR45947:SF13">
    <property type="entry name" value="TRANSFERASE"/>
    <property type="match status" value="1"/>
</dbReference>
<dbReference type="PANTHER" id="PTHR45947">
    <property type="entry name" value="SULFOQUINOVOSYL TRANSFERASE SQD2"/>
    <property type="match status" value="1"/>
</dbReference>
<dbReference type="OrthoDB" id="9815550at2"/>
<protein>
    <submittedName>
        <fullName evidence="3">Alpha-D-kanosaminyltransferase</fullName>
        <ecNumber evidence="3">2.4.1.301</ecNumber>
    </submittedName>
</protein>
<dbReference type="InterPro" id="IPR050194">
    <property type="entry name" value="Glycosyltransferase_grp1"/>
</dbReference>
<organism evidence="3 4">
    <name type="scientific">Clostridium oryzae</name>
    <dbReference type="NCBI Taxonomy" id="1450648"/>
    <lineage>
        <taxon>Bacteria</taxon>
        <taxon>Bacillati</taxon>
        <taxon>Bacillota</taxon>
        <taxon>Clostridia</taxon>
        <taxon>Eubacteriales</taxon>
        <taxon>Clostridiaceae</taxon>
        <taxon>Clostridium</taxon>
    </lineage>
</organism>
<evidence type="ECO:0000259" key="2">
    <source>
        <dbReference type="Pfam" id="PF13439"/>
    </source>
</evidence>